<feature type="region of interest" description="Disordered" evidence="1">
    <location>
        <begin position="212"/>
        <end position="231"/>
    </location>
</feature>
<proteinExistence type="predicted"/>
<name>A0A9N7VBG3_PLEPL</name>
<evidence type="ECO:0000256" key="1">
    <source>
        <dbReference type="SAM" id="MobiDB-lite"/>
    </source>
</evidence>
<reference evidence="2" key="1">
    <citation type="submission" date="2020-03" db="EMBL/GenBank/DDBJ databases">
        <authorList>
            <person name="Weist P."/>
        </authorList>
    </citation>
    <scope>NUCLEOTIDE SEQUENCE</scope>
</reference>
<dbReference type="Proteomes" id="UP001153269">
    <property type="component" value="Unassembled WGS sequence"/>
</dbReference>
<dbReference type="AlphaFoldDB" id="A0A9N7VBG3"/>
<dbReference type="EMBL" id="CADEAL010004017">
    <property type="protein sequence ID" value="CAB1449512.1"/>
    <property type="molecule type" value="Genomic_DNA"/>
</dbReference>
<feature type="compositionally biased region" description="Pro residues" evidence="1">
    <location>
        <begin position="221"/>
        <end position="231"/>
    </location>
</feature>
<gene>
    <name evidence="2" type="ORF">PLEPLA_LOCUS37195</name>
</gene>
<accession>A0A9N7VBG3</accession>
<comment type="caution">
    <text evidence="2">The sequence shown here is derived from an EMBL/GenBank/DDBJ whole genome shotgun (WGS) entry which is preliminary data.</text>
</comment>
<evidence type="ECO:0000313" key="2">
    <source>
        <dbReference type="EMBL" id="CAB1449512.1"/>
    </source>
</evidence>
<organism evidence="2 3">
    <name type="scientific">Pleuronectes platessa</name>
    <name type="common">European plaice</name>
    <dbReference type="NCBI Taxonomy" id="8262"/>
    <lineage>
        <taxon>Eukaryota</taxon>
        <taxon>Metazoa</taxon>
        <taxon>Chordata</taxon>
        <taxon>Craniata</taxon>
        <taxon>Vertebrata</taxon>
        <taxon>Euteleostomi</taxon>
        <taxon>Actinopterygii</taxon>
        <taxon>Neopterygii</taxon>
        <taxon>Teleostei</taxon>
        <taxon>Neoteleostei</taxon>
        <taxon>Acanthomorphata</taxon>
        <taxon>Carangaria</taxon>
        <taxon>Pleuronectiformes</taxon>
        <taxon>Pleuronectoidei</taxon>
        <taxon>Pleuronectidae</taxon>
        <taxon>Pleuronectes</taxon>
    </lineage>
</organism>
<sequence length="231" mass="25727">MARRRRCLLSSVSVFDPPYMSTMNLEGLEMIAVLVVVVLFVKVLEQFGLLEDDYDGKETAELGTSFSPTGCKFKSKWFIGCLSCLRRERTIWEFLWHKRVKEMCVDSGVPSVASLWRFLDGFWVKIDLQHSRTQVALFSLCDSEGLCSGTAPSLPYLIRQGQWLQPSCVPSAILCPRLSSLLSTPPTNAHSRLTFPFEVRFDGHLAAVNQMPGSGAAQGTPCPPHEPSLRG</sequence>
<evidence type="ECO:0000313" key="3">
    <source>
        <dbReference type="Proteomes" id="UP001153269"/>
    </source>
</evidence>
<keyword evidence="3" id="KW-1185">Reference proteome</keyword>
<protein>
    <submittedName>
        <fullName evidence="2">Uncharacterized protein</fullName>
    </submittedName>
</protein>